<feature type="region of interest" description="Disordered" evidence="13">
    <location>
        <begin position="97"/>
        <end position="287"/>
    </location>
</feature>
<dbReference type="Pfam" id="PF18876">
    <property type="entry name" value="AFF4_CHD"/>
    <property type="match status" value="1"/>
</dbReference>
<keyword evidence="7" id="KW-0805">Transcription regulation</keyword>
<keyword evidence="6" id="KW-0562">Pair-rule protein</keyword>
<dbReference type="GO" id="GO:0007366">
    <property type="term" value="P:periodic partitioning by pair rule gene"/>
    <property type="evidence" value="ECO:0007669"/>
    <property type="project" value="UniProtKB-KW"/>
</dbReference>
<dbReference type="Gene3D" id="6.10.250.2670">
    <property type="match status" value="1"/>
</dbReference>
<feature type="compositionally biased region" description="Basic and acidic residues" evidence="13">
    <location>
        <begin position="644"/>
        <end position="681"/>
    </location>
</feature>
<feature type="compositionally biased region" description="Acidic residues" evidence="13">
    <location>
        <begin position="468"/>
        <end position="480"/>
    </location>
</feature>
<dbReference type="OrthoDB" id="6382204at2759"/>
<reference evidence="15 16" key="1">
    <citation type="submission" date="2019-08" db="EMBL/GenBank/DDBJ databases">
        <authorList>
            <person name="Alioto T."/>
            <person name="Alioto T."/>
            <person name="Gomez Garrido J."/>
        </authorList>
    </citation>
    <scope>NUCLEOTIDE SEQUENCE [LARGE SCALE GENOMIC DNA]</scope>
</reference>
<comment type="subcellular location">
    <subcellularLocation>
        <location evidence="1">Nucleus</location>
    </subcellularLocation>
</comment>
<feature type="compositionally biased region" description="Low complexity" evidence="13">
    <location>
        <begin position="132"/>
        <end position="147"/>
    </location>
</feature>
<evidence type="ECO:0000256" key="8">
    <source>
        <dbReference type="ARBA" id="ARBA00023125"/>
    </source>
</evidence>
<evidence type="ECO:0000256" key="9">
    <source>
        <dbReference type="ARBA" id="ARBA00023163"/>
    </source>
</evidence>
<feature type="compositionally biased region" description="Polar residues" evidence="13">
    <location>
        <begin position="968"/>
        <end position="989"/>
    </location>
</feature>
<evidence type="ECO:0000256" key="2">
    <source>
        <dbReference type="ARBA" id="ARBA00007354"/>
    </source>
</evidence>
<feature type="compositionally biased region" description="Polar residues" evidence="13">
    <location>
        <begin position="364"/>
        <end position="373"/>
    </location>
</feature>
<dbReference type="GO" id="GO:0010468">
    <property type="term" value="P:regulation of gene expression"/>
    <property type="evidence" value="ECO:0007669"/>
    <property type="project" value="InterPro"/>
</dbReference>
<feature type="compositionally biased region" description="Pro residues" evidence="13">
    <location>
        <begin position="105"/>
        <end position="114"/>
    </location>
</feature>
<sequence length="1438" mass="157618">MNYRPKPNPFESLRNSPSSHNRGGLGYMTTMEREKQREKERQSRQQQVQSENNVKDKKELFGSPVKVDDANDDEQSQLIQSQLGSFDDAKPFLDLVFSCGMTGMPPSPAPPPPQSSSSSSSAAASGMMHLHSSSYASSAAAAAAAAAKSHHHAAAAGQQQSSRRSESPASGSVPAAVASFKKPTVTSHAMARSSSGGGSSSSASHFQSPVNPPRNSNFLKPGEMKPPSYSSMGRSTSGGGSSSSSMRSSHSSHHRAPHKPNNNLAVSNVKNNNHNSNNDTNTPSTIEDILNEMTVGLPLVSDIAETPRVTIVDSKYTADGKVEPQQRMSPKDASESLKKMLGEPKPLFAEPVQHRSGGGGGGNQHQQQPSSRGVSPDAASSAAAAAASMDAKPSGPYNHSLFASYMVKPSVRGSNIMPQPQQSMMQESQQQSSPSADKMRRSSTSANLVPSDPATTPVKIENAGSEMSVDEDSSSSEEGEKDSSSDSSCSDSESNDETNKKDEQPAAMSPPQQEEEQPRWNLKNFLKRSTPDTNNATRAPQQDESIGMTDPKSSPGFLQTQRSEVNEISEMSDDSDSNHSDKQKSQSDSSSSSSTSSSSSEDEDDKKKKNSESSCDSDSSCSSRSRASAKPVTDLHQKYSTLAKYEKKDIKKSFEKPAKPTEKKQSTPVIPKKEEPVDEPLKKRRGRKKGSTNTPKPPPPSKIKSKPLISSDSEDDEEPAPKPKINEKRRGRPPGKKTAKVISASSESEEWTDSSRKSRKKDSEKKSSSHHSVKKTPSWEKNPPQKPVARVSAALRPPRSVSSSVDSDSSDVECRPPPISTATESPPKLDVEGIKVQDKKKNDTLRKLFRTRREEGVKIGGKSKGGKGGKGGVIIIDNNEAMRNDNERVISPVPVIPPMAKEPEGPKSLSMMSIPCSIPLSKLPNLNYLLKSVRSKELRTCADLANTRQTEEKKPKHRHHKHHHKGSPAQSVSGSEKSKANNESQANTVPPTQPLLQQPSSDGYTKGMMDNVNVWRKPTSVCAVIPEAKVKPLEHNTMSYLQRPSTGSGLMHPPYEDSSEDEDGTAPFLGYGPTAVQIMDPRYKRSLELDQYPPPNATKRRKFHNPPGPATLGRYGTAMGDGLINDIFVDHEVPIQPPPRQPSWRMQSMHHQYPPRKRFFSYFVTDLYPENNSMHQEVPLKEAQALTKLAEYEPDPITQEMKYLDGILCFVLSGYLMENDGTRERAVLKIYNDTIDLIKVIWSKIYNYRADCDHEELEEIFEMANNPERDNRLLILWMRCLSFLRLKLYRLLTYQHRPSFKTVQQHFLKNVGSSPISPSPSPASSVESHSSGYCSSSITPSGVAASSGPPTGVIGVPVAAHTALHSEHILFCHLAAAHEMWYRADMLVMRGKHTQFFVEMDRHCGPLTLHSTGYDLTLYARIAISRMRCEFNIKNYLP</sequence>
<keyword evidence="10" id="KW-0539">Nucleus</keyword>
<evidence type="ECO:0000256" key="7">
    <source>
        <dbReference type="ARBA" id="ARBA00023015"/>
    </source>
</evidence>
<keyword evidence="8" id="KW-0238">DNA-binding</keyword>
<feature type="compositionally biased region" description="Low complexity" evidence="13">
    <location>
        <begin position="115"/>
        <end position="125"/>
    </location>
</feature>
<dbReference type="GO" id="GO:0032783">
    <property type="term" value="C:super elongation complex"/>
    <property type="evidence" value="ECO:0007669"/>
    <property type="project" value="TreeGrafter"/>
</dbReference>
<feature type="compositionally biased region" description="Low complexity" evidence="13">
    <location>
        <begin position="261"/>
        <end position="281"/>
    </location>
</feature>
<dbReference type="EMBL" id="CABPRJ010000012">
    <property type="protein sequence ID" value="VVC25366.1"/>
    <property type="molecule type" value="Genomic_DNA"/>
</dbReference>
<evidence type="ECO:0000256" key="12">
    <source>
        <dbReference type="ARBA" id="ARBA00032149"/>
    </source>
</evidence>
<evidence type="ECO:0000313" key="15">
    <source>
        <dbReference type="EMBL" id="VVC25366.1"/>
    </source>
</evidence>
<keyword evidence="16" id="KW-1185">Reference proteome</keyword>
<feature type="compositionally biased region" description="Basic and acidic residues" evidence="13">
    <location>
        <begin position="827"/>
        <end position="844"/>
    </location>
</feature>
<organism evidence="15 16">
    <name type="scientific">Cinara cedri</name>
    <dbReference type="NCBI Taxonomy" id="506608"/>
    <lineage>
        <taxon>Eukaryota</taxon>
        <taxon>Metazoa</taxon>
        <taxon>Ecdysozoa</taxon>
        <taxon>Arthropoda</taxon>
        <taxon>Hexapoda</taxon>
        <taxon>Insecta</taxon>
        <taxon>Pterygota</taxon>
        <taxon>Neoptera</taxon>
        <taxon>Paraneoptera</taxon>
        <taxon>Hemiptera</taxon>
        <taxon>Sternorrhyncha</taxon>
        <taxon>Aphidomorpha</taxon>
        <taxon>Aphidoidea</taxon>
        <taxon>Aphididae</taxon>
        <taxon>Lachninae</taxon>
        <taxon>Cinara</taxon>
    </lineage>
</organism>
<feature type="domain" description="AF4/FMR2 C-terminal homology" evidence="14">
    <location>
        <begin position="1170"/>
        <end position="1431"/>
    </location>
</feature>
<feature type="region of interest" description="Disordered" evidence="13">
    <location>
        <begin position="1043"/>
        <end position="1068"/>
    </location>
</feature>
<accession>A0A5E4M0M5</accession>
<gene>
    <name evidence="15" type="ORF">CINCED_3A023406</name>
</gene>
<feature type="compositionally biased region" description="Basic and acidic residues" evidence="13">
    <location>
        <begin position="753"/>
        <end position="767"/>
    </location>
</feature>
<evidence type="ECO:0000259" key="14">
    <source>
        <dbReference type="Pfam" id="PF18876"/>
    </source>
</evidence>
<evidence type="ECO:0000256" key="3">
    <source>
        <dbReference type="ARBA" id="ARBA00021888"/>
    </source>
</evidence>
<dbReference type="PANTHER" id="PTHR10528">
    <property type="entry name" value="AF4/FMR2 FAMILY MEMBER"/>
    <property type="match status" value="1"/>
</dbReference>
<feature type="compositionally biased region" description="Low complexity" evidence="13">
    <location>
        <begin position="586"/>
        <end position="599"/>
    </location>
</feature>
<dbReference type="InterPro" id="IPR043640">
    <property type="entry name" value="AF4/FMR2_CHD"/>
</dbReference>
<evidence type="ECO:0000256" key="5">
    <source>
        <dbReference type="ARBA" id="ARBA00022553"/>
    </source>
</evidence>
<feature type="compositionally biased region" description="Basic and acidic residues" evidence="13">
    <location>
        <begin position="316"/>
        <end position="342"/>
    </location>
</feature>
<feature type="compositionally biased region" description="Low complexity" evidence="13">
    <location>
        <begin position="154"/>
        <end position="179"/>
    </location>
</feature>
<evidence type="ECO:0000256" key="4">
    <source>
        <dbReference type="ARBA" id="ARBA00022473"/>
    </source>
</evidence>
<evidence type="ECO:0000313" key="16">
    <source>
        <dbReference type="Proteomes" id="UP000325440"/>
    </source>
</evidence>
<dbReference type="InterPro" id="IPR007797">
    <property type="entry name" value="AF4/FMR2"/>
</dbReference>
<dbReference type="Proteomes" id="UP000325440">
    <property type="component" value="Unassembled WGS sequence"/>
</dbReference>
<dbReference type="Pfam" id="PF05110">
    <property type="entry name" value="AF-4"/>
    <property type="match status" value="1"/>
</dbReference>
<feature type="region of interest" description="Disordered" evidence="13">
    <location>
        <begin position="946"/>
        <end position="1009"/>
    </location>
</feature>
<proteinExistence type="inferred from homology"/>
<evidence type="ECO:0000256" key="13">
    <source>
        <dbReference type="SAM" id="MobiDB-lite"/>
    </source>
</evidence>
<evidence type="ECO:0000256" key="11">
    <source>
        <dbReference type="ARBA" id="ARBA00024653"/>
    </source>
</evidence>
<feature type="compositionally biased region" description="Low complexity" evidence="13">
    <location>
        <begin position="378"/>
        <end position="388"/>
    </location>
</feature>
<feature type="compositionally biased region" description="Polar residues" evidence="13">
    <location>
        <begin position="531"/>
        <end position="544"/>
    </location>
</feature>
<protein>
    <recommendedName>
        <fullName evidence="3">AF4/FMR2 family member lilli</fullName>
    </recommendedName>
    <alternativeName>
        <fullName evidence="12">Protein lilliputian</fullName>
    </alternativeName>
</protein>
<feature type="compositionally biased region" description="Polar residues" evidence="13">
    <location>
        <begin position="205"/>
        <end position="218"/>
    </location>
</feature>
<dbReference type="PANTHER" id="PTHR10528:SF17">
    <property type="entry name" value="AF4_FMR2 FAMILY MEMBER LILLI"/>
    <property type="match status" value="1"/>
</dbReference>
<feature type="compositionally biased region" description="Basic residues" evidence="13">
    <location>
        <begin position="955"/>
        <end position="966"/>
    </location>
</feature>
<keyword evidence="4" id="KW-0217">Developmental protein</keyword>
<keyword evidence="5" id="KW-0597">Phosphoprotein</keyword>
<feature type="compositionally biased region" description="Basic and acidic residues" evidence="13">
    <location>
        <begin position="31"/>
        <end position="43"/>
    </location>
</feature>
<feature type="compositionally biased region" description="Low complexity" evidence="13">
    <location>
        <begin position="417"/>
        <end position="435"/>
    </location>
</feature>
<keyword evidence="9" id="KW-0804">Transcription</keyword>
<comment type="function">
    <text evidence="11">Has a role in transcriptional regulation. Acts in parallel with the Ras/MAPK and the PI3K/PKB pathways in the control of cell identity and cellular growth. Essential for regulation of the cytoskeleton and cell growth but not for cell proliferation or growth rate. Required specifically for the microtubule-based basal transport of lipid droplets. Plays a partially redundant function downstream of Raf in cell fate specification in the developing eye. Pair-rule protein that regulates embryonic cellularization, gastrulation and segmentation.</text>
</comment>
<feature type="region of interest" description="Disordered" evidence="13">
    <location>
        <begin position="1"/>
        <end position="78"/>
    </location>
</feature>
<feature type="compositionally biased region" description="Basic and acidic residues" evidence="13">
    <location>
        <begin position="719"/>
        <end position="728"/>
    </location>
</feature>
<name>A0A5E4M0M5_9HEMI</name>
<feature type="compositionally biased region" description="Low complexity" evidence="13">
    <location>
        <begin position="612"/>
        <end position="630"/>
    </location>
</feature>
<evidence type="ECO:0000256" key="6">
    <source>
        <dbReference type="ARBA" id="ARBA00022788"/>
    </source>
</evidence>
<dbReference type="GO" id="GO:0003677">
    <property type="term" value="F:DNA binding"/>
    <property type="evidence" value="ECO:0007669"/>
    <property type="project" value="UniProtKB-KW"/>
</dbReference>
<comment type="similarity">
    <text evidence="2">Belongs to the AF4 family.</text>
</comment>
<evidence type="ECO:0000256" key="10">
    <source>
        <dbReference type="ARBA" id="ARBA00023242"/>
    </source>
</evidence>
<feature type="compositionally biased region" description="Basic residues" evidence="13">
    <location>
        <begin position="729"/>
        <end position="739"/>
    </location>
</feature>
<feature type="compositionally biased region" description="Basic and acidic residues" evidence="13">
    <location>
        <begin position="576"/>
        <end position="585"/>
    </location>
</feature>
<evidence type="ECO:0000256" key="1">
    <source>
        <dbReference type="ARBA" id="ARBA00004123"/>
    </source>
</evidence>
<feature type="region of interest" description="Disordered" evidence="13">
    <location>
        <begin position="303"/>
        <end position="844"/>
    </location>
</feature>